<evidence type="ECO:0000256" key="2">
    <source>
        <dbReference type="SAM" id="Phobius"/>
    </source>
</evidence>
<protein>
    <recommendedName>
        <fullName evidence="5">MARVEL domain-containing protein</fullName>
    </recommendedName>
</protein>
<keyword evidence="2" id="KW-0812">Transmembrane</keyword>
<feature type="transmembrane region" description="Helical" evidence="2">
    <location>
        <begin position="51"/>
        <end position="70"/>
    </location>
</feature>
<dbReference type="EMBL" id="JAUTDP010000001">
    <property type="protein sequence ID" value="KAK3402932.1"/>
    <property type="molecule type" value="Genomic_DNA"/>
</dbReference>
<dbReference type="AlphaFoldDB" id="A0AAE0PNB5"/>
<evidence type="ECO:0008006" key="5">
    <source>
        <dbReference type="Google" id="ProtNLM"/>
    </source>
</evidence>
<dbReference type="PANTHER" id="PTHR37451:SF3">
    <property type="entry name" value="MARVEL DOMAIN-CONTAINING PROTEIN"/>
    <property type="match status" value="1"/>
</dbReference>
<accession>A0AAE0PNB5</accession>
<dbReference type="PANTHER" id="PTHR37451">
    <property type="entry name" value="MARVEL DOMAIN"/>
    <property type="match status" value="1"/>
</dbReference>
<evidence type="ECO:0000313" key="3">
    <source>
        <dbReference type="EMBL" id="KAK3402932.1"/>
    </source>
</evidence>
<name>A0AAE0PNB5_SORBR</name>
<feature type="transmembrane region" description="Helical" evidence="2">
    <location>
        <begin position="82"/>
        <end position="101"/>
    </location>
</feature>
<feature type="transmembrane region" description="Helical" evidence="2">
    <location>
        <begin position="121"/>
        <end position="144"/>
    </location>
</feature>
<reference evidence="3" key="2">
    <citation type="submission" date="2023-07" db="EMBL/GenBank/DDBJ databases">
        <authorList>
            <consortium name="Lawrence Berkeley National Laboratory"/>
            <person name="Haridas S."/>
            <person name="Hensen N."/>
            <person name="Bonometti L."/>
            <person name="Westerberg I."/>
            <person name="Brannstrom I.O."/>
            <person name="Guillou S."/>
            <person name="Cros-Aarteil S."/>
            <person name="Calhoun S."/>
            <person name="Kuo A."/>
            <person name="Mondo S."/>
            <person name="Pangilinan J."/>
            <person name="Riley R."/>
            <person name="LaButti K."/>
            <person name="Andreopoulos B."/>
            <person name="Lipzen A."/>
            <person name="Chen C."/>
            <person name="Yanf M."/>
            <person name="Daum C."/>
            <person name="Ng V."/>
            <person name="Clum A."/>
            <person name="Steindorff A."/>
            <person name="Ohm R."/>
            <person name="Martin F."/>
            <person name="Silar P."/>
            <person name="Natvig D."/>
            <person name="Lalanne C."/>
            <person name="Gautier V."/>
            <person name="Ament-velasquez S.L."/>
            <person name="Kruys A."/>
            <person name="Hutchinson M.I."/>
            <person name="Powell A.J."/>
            <person name="Barry K."/>
            <person name="Miller A.N."/>
            <person name="Grigoriev I.V."/>
            <person name="Debuchy R."/>
            <person name="Gladieux P."/>
            <person name="Thoren M.H."/>
            <person name="Johannesson H."/>
        </authorList>
    </citation>
    <scope>NUCLEOTIDE SEQUENCE</scope>
    <source>
        <strain evidence="3">FGSC 1904</strain>
    </source>
</reference>
<evidence type="ECO:0000256" key="1">
    <source>
        <dbReference type="SAM" id="MobiDB-lite"/>
    </source>
</evidence>
<keyword evidence="4" id="KW-1185">Reference proteome</keyword>
<evidence type="ECO:0000313" key="4">
    <source>
        <dbReference type="Proteomes" id="UP001281003"/>
    </source>
</evidence>
<reference evidence="3" key="1">
    <citation type="journal article" date="2023" name="Mol. Phylogenet. Evol.">
        <title>Genome-scale phylogeny and comparative genomics of the fungal order Sordariales.</title>
        <authorList>
            <person name="Hensen N."/>
            <person name="Bonometti L."/>
            <person name="Westerberg I."/>
            <person name="Brannstrom I.O."/>
            <person name="Guillou S."/>
            <person name="Cros-Aarteil S."/>
            <person name="Calhoun S."/>
            <person name="Haridas S."/>
            <person name="Kuo A."/>
            <person name="Mondo S."/>
            <person name="Pangilinan J."/>
            <person name="Riley R."/>
            <person name="LaButti K."/>
            <person name="Andreopoulos B."/>
            <person name="Lipzen A."/>
            <person name="Chen C."/>
            <person name="Yan M."/>
            <person name="Daum C."/>
            <person name="Ng V."/>
            <person name="Clum A."/>
            <person name="Steindorff A."/>
            <person name="Ohm R.A."/>
            <person name="Martin F."/>
            <person name="Silar P."/>
            <person name="Natvig D.O."/>
            <person name="Lalanne C."/>
            <person name="Gautier V."/>
            <person name="Ament-Velasquez S.L."/>
            <person name="Kruys A."/>
            <person name="Hutchinson M.I."/>
            <person name="Powell A.J."/>
            <person name="Barry K."/>
            <person name="Miller A.N."/>
            <person name="Grigoriev I.V."/>
            <person name="Debuchy R."/>
            <person name="Gladieux P."/>
            <person name="Hiltunen Thoren M."/>
            <person name="Johannesson H."/>
        </authorList>
    </citation>
    <scope>NUCLEOTIDE SEQUENCE</scope>
    <source>
        <strain evidence="3">FGSC 1904</strain>
    </source>
</reference>
<gene>
    <name evidence="3" type="ORF">B0T20DRAFT_11122</name>
</gene>
<proteinExistence type="predicted"/>
<feature type="region of interest" description="Disordered" evidence="1">
    <location>
        <begin position="244"/>
        <end position="379"/>
    </location>
</feature>
<keyword evidence="2" id="KW-1133">Transmembrane helix</keyword>
<feature type="transmembrane region" description="Helical" evidence="2">
    <location>
        <begin position="18"/>
        <end position="39"/>
    </location>
</feature>
<sequence>MGWQAWELDPEKIPLFKLIFHVAQIVLGFVVWCLEIAVFKADKVPINGQNGWTFAVFFISIPAWIYLGMAPRFPRTRKLAQPHAMVAVDGAFAIIWLSAFSTQAAFNTAGSCMSVCGISKAIVGLGFFVFLFFCVTTFLSIYTLMYYKWNNRLPGYDNLHSRNQNIDPDKAAFSLAPHDEEAYAPVNMNDRDDEHSQIGGGIGGHSDYDDTNTQLGGQMGGGGGGGIGGGRSDYSDPYGAPTASSLSVDPYRGHTPLSNMTPDPYRGQTPLSMNTARTPDPYRGATPLTDLSADPYNRGVTPSYLGSQTSRYGASSVAPSENPFRQDNPFDNDNDYQSSVGGGSRYAPPSVHDGDYEDEPNTRFPAAPYGRVGIERGQV</sequence>
<comment type="caution">
    <text evidence="3">The sequence shown here is derived from an EMBL/GenBank/DDBJ whole genome shotgun (WGS) entry which is preliminary data.</text>
</comment>
<keyword evidence="2" id="KW-0472">Membrane</keyword>
<dbReference type="Proteomes" id="UP001281003">
    <property type="component" value="Unassembled WGS sequence"/>
</dbReference>
<organism evidence="3 4">
    <name type="scientific">Sordaria brevicollis</name>
    <dbReference type="NCBI Taxonomy" id="83679"/>
    <lineage>
        <taxon>Eukaryota</taxon>
        <taxon>Fungi</taxon>
        <taxon>Dikarya</taxon>
        <taxon>Ascomycota</taxon>
        <taxon>Pezizomycotina</taxon>
        <taxon>Sordariomycetes</taxon>
        <taxon>Sordariomycetidae</taxon>
        <taxon>Sordariales</taxon>
        <taxon>Sordariaceae</taxon>
        <taxon>Sordaria</taxon>
    </lineage>
</organism>
<feature type="compositionally biased region" description="Polar residues" evidence="1">
    <location>
        <begin position="304"/>
        <end position="339"/>
    </location>
</feature>